<reference evidence="3" key="2">
    <citation type="journal article" date="2017" name="Nat. Plants">
        <title>The Aegilops tauschii genome reveals multiple impacts of transposons.</title>
        <authorList>
            <person name="Zhao G."/>
            <person name="Zou C."/>
            <person name="Li K."/>
            <person name="Wang K."/>
            <person name="Li T."/>
            <person name="Gao L."/>
            <person name="Zhang X."/>
            <person name="Wang H."/>
            <person name="Yang Z."/>
            <person name="Liu X."/>
            <person name="Jiang W."/>
            <person name="Mao L."/>
            <person name="Kong X."/>
            <person name="Jiao Y."/>
            <person name="Jia J."/>
        </authorList>
    </citation>
    <scope>NUCLEOTIDE SEQUENCE [LARGE SCALE GENOMIC DNA]</scope>
    <source>
        <strain evidence="3">cv. AL8/78</strain>
    </source>
</reference>
<dbReference type="EnsemblPlants" id="AET5Gv21184000.1">
    <property type="protein sequence ID" value="AET5Gv21184000.1"/>
    <property type="gene ID" value="AET5Gv21184000"/>
</dbReference>
<feature type="domain" description="Zinc knuckle CX2CX4HX4C" evidence="1">
    <location>
        <begin position="188"/>
        <end position="230"/>
    </location>
</feature>
<dbReference type="Gramene" id="AET5Gv21184000.1">
    <property type="protein sequence ID" value="AET5Gv21184000.1"/>
    <property type="gene ID" value="AET5Gv21184000"/>
</dbReference>
<dbReference type="Proteomes" id="UP000015105">
    <property type="component" value="Chromosome 5D"/>
</dbReference>
<dbReference type="InterPro" id="IPR025836">
    <property type="entry name" value="Zn_knuckle_CX2CX4HX4C"/>
</dbReference>
<proteinExistence type="predicted"/>
<keyword evidence="3" id="KW-1185">Reference proteome</keyword>
<reference evidence="3" key="1">
    <citation type="journal article" date="2014" name="Science">
        <title>Ancient hybridizations among the ancestral genomes of bread wheat.</title>
        <authorList>
            <consortium name="International Wheat Genome Sequencing Consortium,"/>
            <person name="Marcussen T."/>
            <person name="Sandve S.R."/>
            <person name="Heier L."/>
            <person name="Spannagl M."/>
            <person name="Pfeifer M."/>
            <person name="Jakobsen K.S."/>
            <person name="Wulff B.B."/>
            <person name="Steuernagel B."/>
            <person name="Mayer K.F."/>
            <person name="Olsen O.A."/>
        </authorList>
    </citation>
    <scope>NUCLEOTIDE SEQUENCE [LARGE SCALE GENOMIC DNA]</scope>
    <source>
        <strain evidence="3">cv. AL8/78</strain>
    </source>
</reference>
<dbReference type="PANTHER" id="PTHR31286:SF167">
    <property type="entry name" value="OS09G0268800 PROTEIN"/>
    <property type="match status" value="1"/>
</dbReference>
<sequence length="231" mass="26960">SAIRWPLRRMPSRPRAAAANPTLEEFFDQLDLNDEEFNDVDIDEDPGIKESVRWLALARVHTEKNFSPSAFYKDMRVAWNPAQLVRFRPVGPNRFVVQASCLGDWERIMTQGPWLFRNMAVLLCLYDGFSRAEDVVFVHMPIWLQIHKLTDPKENIVEKLLKGAGEIMEMRLNGNTRGDYVRVRVNHDIQQPLTKFVSIIRAREHQVYLVRYEKLARFCKACGLIGHEHKE</sequence>
<name>A0A453MHK4_AEGTS</name>
<organism evidence="2 3">
    <name type="scientific">Aegilops tauschii subsp. strangulata</name>
    <name type="common">Goatgrass</name>
    <dbReference type="NCBI Taxonomy" id="200361"/>
    <lineage>
        <taxon>Eukaryota</taxon>
        <taxon>Viridiplantae</taxon>
        <taxon>Streptophyta</taxon>
        <taxon>Embryophyta</taxon>
        <taxon>Tracheophyta</taxon>
        <taxon>Spermatophyta</taxon>
        <taxon>Magnoliopsida</taxon>
        <taxon>Liliopsida</taxon>
        <taxon>Poales</taxon>
        <taxon>Poaceae</taxon>
        <taxon>BOP clade</taxon>
        <taxon>Pooideae</taxon>
        <taxon>Triticodae</taxon>
        <taxon>Triticeae</taxon>
        <taxon>Triticinae</taxon>
        <taxon>Aegilops</taxon>
    </lineage>
</organism>
<protein>
    <recommendedName>
        <fullName evidence="1">Zinc knuckle CX2CX4HX4C domain-containing protein</fullName>
    </recommendedName>
</protein>
<reference evidence="2" key="4">
    <citation type="submission" date="2019-03" db="UniProtKB">
        <authorList>
            <consortium name="EnsemblPlants"/>
        </authorList>
    </citation>
    <scope>IDENTIFICATION</scope>
</reference>
<reference evidence="2" key="5">
    <citation type="journal article" date="2021" name="G3 (Bethesda)">
        <title>Aegilops tauschii genome assembly Aet v5.0 features greater sequence contiguity and improved annotation.</title>
        <authorList>
            <person name="Wang L."/>
            <person name="Zhu T."/>
            <person name="Rodriguez J.C."/>
            <person name="Deal K.R."/>
            <person name="Dubcovsky J."/>
            <person name="McGuire P.E."/>
            <person name="Lux T."/>
            <person name="Spannagl M."/>
            <person name="Mayer K.F.X."/>
            <person name="Baldrich P."/>
            <person name="Meyers B.C."/>
            <person name="Huo N."/>
            <person name="Gu Y.Q."/>
            <person name="Zhou H."/>
            <person name="Devos K.M."/>
            <person name="Bennetzen J.L."/>
            <person name="Unver T."/>
            <person name="Budak H."/>
            <person name="Gulick P.J."/>
            <person name="Galiba G."/>
            <person name="Kalapos B."/>
            <person name="Nelson D.R."/>
            <person name="Li P."/>
            <person name="You F.M."/>
            <person name="Luo M.C."/>
            <person name="Dvorak J."/>
        </authorList>
    </citation>
    <scope>NUCLEOTIDE SEQUENCE [LARGE SCALE GENOMIC DNA]</scope>
    <source>
        <strain evidence="2">cv. AL8/78</strain>
    </source>
</reference>
<evidence type="ECO:0000313" key="2">
    <source>
        <dbReference type="EnsemblPlants" id="AET5Gv21184000.1"/>
    </source>
</evidence>
<reference evidence="2" key="3">
    <citation type="journal article" date="2017" name="Nature">
        <title>Genome sequence of the progenitor of the wheat D genome Aegilops tauschii.</title>
        <authorList>
            <person name="Luo M.C."/>
            <person name="Gu Y.Q."/>
            <person name="Puiu D."/>
            <person name="Wang H."/>
            <person name="Twardziok S.O."/>
            <person name="Deal K.R."/>
            <person name="Huo N."/>
            <person name="Zhu T."/>
            <person name="Wang L."/>
            <person name="Wang Y."/>
            <person name="McGuire P.E."/>
            <person name="Liu S."/>
            <person name="Long H."/>
            <person name="Ramasamy R.K."/>
            <person name="Rodriguez J.C."/>
            <person name="Van S.L."/>
            <person name="Yuan L."/>
            <person name="Wang Z."/>
            <person name="Xia Z."/>
            <person name="Xiao L."/>
            <person name="Anderson O.D."/>
            <person name="Ouyang S."/>
            <person name="Liang Y."/>
            <person name="Zimin A.V."/>
            <person name="Pertea G."/>
            <person name="Qi P."/>
            <person name="Bennetzen J.L."/>
            <person name="Dai X."/>
            <person name="Dawson M.W."/>
            <person name="Muller H.G."/>
            <person name="Kugler K."/>
            <person name="Rivarola-Duarte L."/>
            <person name="Spannagl M."/>
            <person name="Mayer K.F.X."/>
            <person name="Lu F.H."/>
            <person name="Bevan M.W."/>
            <person name="Leroy P."/>
            <person name="Li P."/>
            <person name="You F.M."/>
            <person name="Sun Q."/>
            <person name="Liu Z."/>
            <person name="Lyons E."/>
            <person name="Wicker T."/>
            <person name="Salzberg S.L."/>
            <person name="Devos K.M."/>
            <person name="Dvorak J."/>
        </authorList>
    </citation>
    <scope>NUCLEOTIDE SEQUENCE [LARGE SCALE GENOMIC DNA]</scope>
    <source>
        <strain evidence="2">cv. AL8/78</strain>
    </source>
</reference>
<dbReference type="InterPro" id="IPR040256">
    <property type="entry name" value="At4g02000-like"/>
</dbReference>
<evidence type="ECO:0000313" key="3">
    <source>
        <dbReference type="Proteomes" id="UP000015105"/>
    </source>
</evidence>
<dbReference type="PANTHER" id="PTHR31286">
    <property type="entry name" value="GLYCINE-RICH CELL WALL STRUCTURAL PROTEIN 1.8-LIKE"/>
    <property type="match status" value="1"/>
</dbReference>
<dbReference type="Pfam" id="PF14392">
    <property type="entry name" value="zf-CCHC_4"/>
    <property type="match status" value="1"/>
</dbReference>
<dbReference type="AlphaFoldDB" id="A0A453MHK4"/>
<accession>A0A453MHK4</accession>
<evidence type="ECO:0000259" key="1">
    <source>
        <dbReference type="Pfam" id="PF14392"/>
    </source>
</evidence>
<dbReference type="STRING" id="200361.A0A453MHK4"/>